<reference evidence="9 10" key="1">
    <citation type="submission" date="2016-10" db="EMBL/GenBank/DDBJ databases">
        <authorList>
            <person name="de Groot N.N."/>
        </authorList>
    </citation>
    <scope>NUCLEOTIDE SEQUENCE [LARGE SCALE GENOMIC DNA]</scope>
    <source>
        <strain evidence="9 10">DSM 44637</strain>
    </source>
</reference>
<gene>
    <name evidence="9" type="ORF">SAMN05421854_104280</name>
</gene>
<evidence type="ECO:0000256" key="4">
    <source>
        <dbReference type="ARBA" id="ARBA00022692"/>
    </source>
</evidence>
<dbReference type="PANTHER" id="PTHR23513:SF11">
    <property type="entry name" value="STAPHYLOFERRIN A TRANSPORTER"/>
    <property type="match status" value="1"/>
</dbReference>
<feature type="domain" description="Major facilitator superfamily (MFS) profile" evidence="8">
    <location>
        <begin position="8"/>
        <end position="396"/>
    </location>
</feature>
<feature type="transmembrane region" description="Helical" evidence="7">
    <location>
        <begin position="21"/>
        <end position="43"/>
    </location>
</feature>
<keyword evidence="4 7" id="KW-0812">Transmembrane</keyword>
<evidence type="ECO:0000256" key="2">
    <source>
        <dbReference type="ARBA" id="ARBA00022448"/>
    </source>
</evidence>
<dbReference type="CDD" id="cd06173">
    <property type="entry name" value="MFS_MefA_like"/>
    <property type="match status" value="1"/>
</dbReference>
<evidence type="ECO:0000256" key="5">
    <source>
        <dbReference type="ARBA" id="ARBA00022989"/>
    </source>
</evidence>
<dbReference type="OrthoDB" id="4528313at2"/>
<dbReference type="PROSITE" id="PS50850">
    <property type="entry name" value="MFS"/>
    <property type="match status" value="1"/>
</dbReference>
<evidence type="ECO:0000313" key="9">
    <source>
        <dbReference type="EMBL" id="SFP17650.1"/>
    </source>
</evidence>
<proteinExistence type="predicted"/>
<dbReference type="GO" id="GO:0022857">
    <property type="term" value="F:transmembrane transporter activity"/>
    <property type="evidence" value="ECO:0007669"/>
    <property type="project" value="InterPro"/>
</dbReference>
<keyword evidence="5 7" id="KW-1133">Transmembrane helix</keyword>
<evidence type="ECO:0000256" key="7">
    <source>
        <dbReference type="SAM" id="Phobius"/>
    </source>
</evidence>
<dbReference type="RefSeq" id="WP_093574026.1">
    <property type="nucleotide sequence ID" value="NZ_FOWC01000004.1"/>
</dbReference>
<feature type="transmembrane region" description="Helical" evidence="7">
    <location>
        <begin position="254"/>
        <end position="275"/>
    </location>
</feature>
<dbReference type="InterPro" id="IPR036259">
    <property type="entry name" value="MFS_trans_sf"/>
</dbReference>
<keyword evidence="3" id="KW-1003">Cell membrane</keyword>
<dbReference type="SUPFAM" id="SSF103473">
    <property type="entry name" value="MFS general substrate transporter"/>
    <property type="match status" value="1"/>
</dbReference>
<dbReference type="STRING" id="112413.SAMN05421854_104280"/>
<protein>
    <submittedName>
        <fullName evidence="9">Predicted arabinose efflux permease, MFS family</fullName>
    </submittedName>
</protein>
<comment type="subcellular location">
    <subcellularLocation>
        <location evidence="1">Cell membrane</location>
        <topology evidence="1">Multi-pass membrane protein</topology>
    </subcellularLocation>
</comment>
<dbReference type="GO" id="GO:0005886">
    <property type="term" value="C:plasma membrane"/>
    <property type="evidence" value="ECO:0007669"/>
    <property type="project" value="UniProtKB-SubCell"/>
</dbReference>
<evidence type="ECO:0000313" key="10">
    <source>
        <dbReference type="Proteomes" id="UP000199137"/>
    </source>
</evidence>
<evidence type="ECO:0000256" key="1">
    <source>
        <dbReference type="ARBA" id="ARBA00004651"/>
    </source>
</evidence>
<dbReference type="InterPro" id="IPR020846">
    <property type="entry name" value="MFS_dom"/>
</dbReference>
<feature type="transmembrane region" description="Helical" evidence="7">
    <location>
        <begin position="220"/>
        <end position="242"/>
    </location>
</feature>
<dbReference type="Proteomes" id="UP000199137">
    <property type="component" value="Unassembled WGS sequence"/>
</dbReference>
<dbReference type="EMBL" id="FOWC01000004">
    <property type="protein sequence ID" value="SFP17650.1"/>
    <property type="molecule type" value="Genomic_DNA"/>
</dbReference>
<dbReference type="PANTHER" id="PTHR23513">
    <property type="entry name" value="INTEGRAL MEMBRANE EFFLUX PROTEIN-RELATED"/>
    <property type="match status" value="1"/>
</dbReference>
<dbReference type="Pfam" id="PF05977">
    <property type="entry name" value="MFS_3"/>
    <property type="match status" value="1"/>
</dbReference>
<dbReference type="InterPro" id="IPR010290">
    <property type="entry name" value="TM_effector"/>
</dbReference>
<keyword evidence="2" id="KW-0813">Transport</keyword>
<evidence type="ECO:0000256" key="6">
    <source>
        <dbReference type="ARBA" id="ARBA00023136"/>
    </source>
</evidence>
<feature type="transmembrane region" description="Helical" evidence="7">
    <location>
        <begin position="282"/>
        <end position="300"/>
    </location>
</feature>
<organism evidence="9 10">
    <name type="scientific">Amycolatopsis rubida</name>
    <dbReference type="NCBI Taxonomy" id="112413"/>
    <lineage>
        <taxon>Bacteria</taxon>
        <taxon>Bacillati</taxon>
        <taxon>Actinomycetota</taxon>
        <taxon>Actinomycetes</taxon>
        <taxon>Pseudonocardiales</taxon>
        <taxon>Pseudonocardiaceae</taxon>
        <taxon>Amycolatopsis</taxon>
    </lineage>
</organism>
<name>A0A1I5N7G5_9PSEU</name>
<evidence type="ECO:0000256" key="3">
    <source>
        <dbReference type="ARBA" id="ARBA00022475"/>
    </source>
</evidence>
<feature type="transmembrane region" description="Helical" evidence="7">
    <location>
        <begin position="373"/>
        <end position="390"/>
    </location>
</feature>
<feature type="transmembrane region" description="Helical" evidence="7">
    <location>
        <begin position="49"/>
        <end position="70"/>
    </location>
</feature>
<sequence length="406" mass="41768">MGERPRTPLRQRAFAVFYTGRLVSLLGSAMTPVALAFAVLGSSHSPTDLGVVLAAGIVPLLTFLLVGGAVGDRFPRNRVLRLSNLGAGAAQLVAATILLTGNYSLAAIAVTEFLGGVCTAFTTPVLRGIVPQIVPAESLRQANSLLATGRNITKVAGPAVAGVLVGTVGGGWAIAADGVSFVLAALLYQAITLPPAEHTVQDSVLHSVRTGWRQFWRIPWLWRVVTAFTVYNIVFTGGWLVLGPGIAQDTIGAAGWGVVLSVRAVGALLSGLVMYRLAPRRLLPAGLASAALTVLPLIALGLHAGFAVLAGSTFVAGFCAGVMSVAWDTTIQENIPGHVLSRMAAFDDFGSYAGIPVGELLAGPLAAAFGAPQVVLVGGIVIAVAALSPLRSPAVRALRHPPVRVP</sequence>
<dbReference type="AlphaFoldDB" id="A0A1I5N7G5"/>
<keyword evidence="6 7" id="KW-0472">Membrane</keyword>
<accession>A0A1I5N7G5</accession>
<dbReference type="Gene3D" id="1.20.1250.20">
    <property type="entry name" value="MFS general substrate transporter like domains"/>
    <property type="match status" value="1"/>
</dbReference>
<evidence type="ECO:0000259" key="8">
    <source>
        <dbReference type="PROSITE" id="PS50850"/>
    </source>
</evidence>